<dbReference type="CDD" id="cd16386">
    <property type="entry name" value="TcpC_N"/>
    <property type="match status" value="1"/>
</dbReference>
<gene>
    <name evidence="4" type="ORF">I6N96_12730</name>
</gene>
<dbReference type="Proteomes" id="UP000673375">
    <property type="component" value="Unassembled WGS sequence"/>
</dbReference>
<dbReference type="InterPro" id="IPR001387">
    <property type="entry name" value="Cro/C1-type_HTH"/>
</dbReference>
<feature type="compositionally biased region" description="Basic and acidic residues" evidence="1">
    <location>
        <begin position="178"/>
        <end position="193"/>
    </location>
</feature>
<keyword evidence="2" id="KW-0812">Transmembrane</keyword>
<dbReference type="PROSITE" id="PS50943">
    <property type="entry name" value="HTH_CROC1"/>
    <property type="match status" value="1"/>
</dbReference>
<keyword evidence="5" id="KW-1185">Reference proteome</keyword>
<dbReference type="Pfam" id="PF12642">
    <property type="entry name" value="TpcC"/>
    <property type="match status" value="1"/>
</dbReference>
<dbReference type="SUPFAM" id="SSF47413">
    <property type="entry name" value="lambda repressor-like DNA-binding domains"/>
    <property type="match status" value="1"/>
</dbReference>
<keyword evidence="2" id="KW-0472">Membrane</keyword>
<reference evidence="4 5" key="1">
    <citation type="submission" date="2020-12" db="EMBL/GenBank/DDBJ databases">
        <title>Vagococcus allomyrinae sp. nov. and Enterococcus lavae sp. nov., isolated from the larvae of Allomyrina dichotoma.</title>
        <authorList>
            <person name="Lee S.D."/>
        </authorList>
    </citation>
    <scope>NUCLEOTIDE SEQUENCE [LARGE SCALE GENOMIC DNA]</scope>
    <source>
        <strain evidence="4 5">BWM-S5</strain>
    </source>
</reference>
<evidence type="ECO:0000313" key="5">
    <source>
        <dbReference type="Proteomes" id="UP000673375"/>
    </source>
</evidence>
<dbReference type="RefSeq" id="WP_209557920.1">
    <property type="nucleotide sequence ID" value="NZ_JAEDXU010000006.1"/>
</dbReference>
<keyword evidence="2" id="KW-1133">Transmembrane helix</keyword>
<evidence type="ECO:0000259" key="3">
    <source>
        <dbReference type="PROSITE" id="PS50943"/>
    </source>
</evidence>
<comment type="caution">
    <text evidence="4">The sequence shown here is derived from an EMBL/GenBank/DDBJ whole genome shotgun (WGS) entry which is preliminary data.</text>
</comment>
<dbReference type="EMBL" id="JAEDXU010000006">
    <property type="protein sequence ID" value="MBP1047139.1"/>
    <property type="molecule type" value="Genomic_DNA"/>
</dbReference>
<dbReference type="Gene3D" id="3.10.450.540">
    <property type="match status" value="1"/>
</dbReference>
<evidence type="ECO:0000313" key="4">
    <source>
        <dbReference type="EMBL" id="MBP1047139.1"/>
    </source>
</evidence>
<proteinExistence type="predicted"/>
<dbReference type="CDD" id="cd00093">
    <property type="entry name" value="HTH_XRE"/>
    <property type="match status" value="1"/>
</dbReference>
<dbReference type="Gene3D" id="1.10.260.40">
    <property type="entry name" value="lambda repressor-like DNA-binding domains"/>
    <property type="match status" value="1"/>
</dbReference>
<organism evidence="4 5">
    <name type="scientific">Enterococcus larvae</name>
    <dbReference type="NCBI Taxonomy" id="2794352"/>
    <lineage>
        <taxon>Bacteria</taxon>
        <taxon>Bacillati</taxon>
        <taxon>Bacillota</taxon>
        <taxon>Bacilli</taxon>
        <taxon>Lactobacillales</taxon>
        <taxon>Enterococcaceae</taxon>
        <taxon>Enterococcus</taxon>
    </lineage>
</organism>
<dbReference type="CDD" id="cd16428">
    <property type="entry name" value="TcpC_C"/>
    <property type="match status" value="1"/>
</dbReference>
<dbReference type="SMART" id="SM00530">
    <property type="entry name" value="HTH_XRE"/>
    <property type="match status" value="1"/>
</dbReference>
<accession>A0ABS4CN01</accession>
<feature type="transmembrane region" description="Helical" evidence="2">
    <location>
        <begin position="246"/>
        <end position="270"/>
    </location>
</feature>
<protein>
    <submittedName>
        <fullName evidence="4">Conjugal transfer protein</fullName>
    </submittedName>
</protein>
<feature type="region of interest" description="Disordered" evidence="1">
    <location>
        <begin position="161"/>
        <end position="193"/>
    </location>
</feature>
<dbReference type="InterPro" id="IPR010982">
    <property type="entry name" value="Lambda_DNA-bd_dom_sf"/>
</dbReference>
<sequence length="551" mass="63019">MFKKEKNHYEMVFELADGKIIREPISSKKRLTKEEALKKFYKIKKGVLYFRTEQIFPSVRYGDIKEISLEYRPSLAEELTAVQTDTNDSKTDPAIQKVQGKTDFDRSVFAEKRKSLDLTQKALEEQTGISRRKISDFERGKQLPTDEERWKLWEVLDDKSSPEIPPELFGSPDSSSEQTEKETNLKETDSETIKDHEVDSFEYDFEKQEINFSPDMFQKEKELKKKKKNLSKPPKGTKRTSTTTRIAVWGLIFVLGGSGMYALTQAAVALGTANGMQKSVSVIEEKLNNPEVKEDTTKQLETYMKGFVPTFANLPGTQTEQTERETLLKEYLGESLTFQKSSSYERTLIDYQIYEITEGSEYNIVSYLIEYELSEINSSTLSSSAKKEDATTEKESVTDKIYKQLLHVPYVEQEGMFAIVDYPYMTTAPAQKATTKPLSGEETLSEAASDTQAEVNEFLKQFYKSYAESSVEDIAYMMSEPESLNNSVEFVSSQEKIYDDNGSIIVKTTIVFQLKGTDVETIENMTLKLVKKDNKYFVEKLLHTHGGMENE</sequence>
<evidence type="ECO:0000256" key="2">
    <source>
        <dbReference type="SAM" id="Phobius"/>
    </source>
</evidence>
<evidence type="ECO:0000256" key="1">
    <source>
        <dbReference type="SAM" id="MobiDB-lite"/>
    </source>
</evidence>
<dbReference type="InterPro" id="IPR035628">
    <property type="entry name" value="TcpC_C"/>
</dbReference>
<dbReference type="Pfam" id="PF01381">
    <property type="entry name" value="HTH_3"/>
    <property type="match status" value="1"/>
</dbReference>
<feature type="domain" description="HTH cro/C1-type" evidence="3">
    <location>
        <begin position="109"/>
        <end position="164"/>
    </location>
</feature>
<dbReference type="InterPro" id="IPR024735">
    <property type="entry name" value="TcpC"/>
</dbReference>
<name>A0ABS4CN01_9ENTE</name>